<dbReference type="Proteomes" id="UP000179807">
    <property type="component" value="Unassembled WGS sequence"/>
</dbReference>
<gene>
    <name evidence="3" type="ORF">TRFO_16687</name>
</gene>
<feature type="region of interest" description="Disordered" evidence="2">
    <location>
        <begin position="939"/>
        <end position="959"/>
    </location>
</feature>
<feature type="coiled-coil region" evidence="1">
    <location>
        <begin position="843"/>
        <end position="939"/>
    </location>
</feature>
<dbReference type="RefSeq" id="XP_068366377.1">
    <property type="nucleotide sequence ID" value="XM_068499133.1"/>
</dbReference>
<proteinExistence type="predicted"/>
<feature type="coiled-coil region" evidence="1">
    <location>
        <begin position="970"/>
        <end position="1032"/>
    </location>
</feature>
<comment type="caution">
    <text evidence="3">The sequence shown here is derived from an EMBL/GenBank/DDBJ whole genome shotgun (WGS) entry which is preliminary data.</text>
</comment>
<keyword evidence="1" id="KW-0175">Coiled coil</keyword>
<dbReference type="PANTHER" id="PTHR43049">
    <property type="entry name" value="EARLY ENDOSOME ANTIGEN"/>
    <property type="match status" value="1"/>
</dbReference>
<feature type="compositionally biased region" description="Polar residues" evidence="2">
    <location>
        <begin position="542"/>
        <end position="551"/>
    </location>
</feature>
<dbReference type="PANTHER" id="PTHR43049:SF1">
    <property type="entry name" value="EARLY ENDOSOME ANTIGEN"/>
    <property type="match status" value="1"/>
</dbReference>
<dbReference type="GeneID" id="94833837"/>
<name>A0A1J4KPK7_9EUKA</name>
<dbReference type="Gene3D" id="1.10.287.1490">
    <property type="match status" value="1"/>
</dbReference>
<feature type="coiled-coil region" evidence="1">
    <location>
        <begin position="238"/>
        <end position="335"/>
    </location>
</feature>
<sequence length="1043" mass="120408">MSGLPPELEMMVGDLIRPLEEKISDLQDENSTLRDRLRIYESGAQLSPDDITKMENQLREEIDKNTQLTRRVRELETSLQNGNAKILALESQIQRANSDMTSGVREKKAFEDKITTFQKRIKLLEDEIDKKKKDSLKYLEEKNIATAQCSQMKNRIDEMNNVVEVLIEREKEITNVLVERTQYIAEVEGNVTSLQGKCIKLENIIAKLKKSGGSIINLPEQGKNDGLNSTLNDQTHVFESVQAELQAYKDKVQDLKMRILQLEEEERRAQRLTDALNKRNLTIERLQKEVDQREEEIVNFHRAKGDLIQQVETYRQRVEEKSREKGEELSTLREQLDYYKTNFLTADKRVKDLEQLVNGRSKEIDDLRVMTNKLMEGTYGLPQAVNEMKELRAMLDVRDRHIADLVSQLNSMDKILVGLSQKVSPDFDLEGFLQSYNIINQDEEKLRAEKAARDLQNKIRLLKERGPTAQIKVILGKDQRPIKTVVVEGEEADQPVQMSHAQRAFRQRHRQSDANANDAIILSQKQKKKHGQKRFKPDPESMTATLGSESSRSGELKDAFAQTKRLPMLEVLLDTEPDEDQDRDEWVVELRRKYIEACNEREELRKKLMELNQEYDNMANDNNNMNDIIEQLRNEIDNSNKAGRRPSLLNIPQTPLHSPRTPRSQSSLMTGTVTNVSQFMPIDRSNYTDRMVQTKKKKAVELIVTRPPVSFEVATKPRLSRVSFANNAVILPSKEEMDIFNAKQNALKTELEIVRQESVQNKHMIDAVNAELQQQADIRTKMQATIDALNKQLNDQREVYKESLTALRNEADRYADTKVREAIDVQQVESRVDGNGSDKGADLSNVSSRIAELNHIKERLEDELNEEKASSALAQKQAMHYRQRLKAVEAERDELQADLRRRGTDNQLQDYNAELHIKMRNLEKRYQDLKRENYDLKHARPARNDPGAGTMHTIDDLDNEDMPRDAARAQRSAEAKIMALRTQNEEMQLRLGKANGTIDRLNQLLQRKEAQLTKLKEQASAFKHQIVAKQKEVNHLRSKLQQH</sequence>
<reference evidence="3" key="1">
    <citation type="submission" date="2016-10" db="EMBL/GenBank/DDBJ databases">
        <authorList>
            <person name="Benchimol M."/>
            <person name="Almeida L.G."/>
            <person name="Vasconcelos A.T."/>
            <person name="Perreira-Neves A."/>
            <person name="Rosa I.A."/>
            <person name="Tasca T."/>
            <person name="Bogo M.R."/>
            <person name="de Souza W."/>
        </authorList>
    </citation>
    <scope>NUCLEOTIDE SEQUENCE [LARGE SCALE GENOMIC DNA]</scope>
    <source>
        <strain evidence="3">K</strain>
    </source>
</reference>
<feature type="region of interest" description="Disordered" evidence="2">
    <location>
        <begin position="639"/>
        <end position="668"/>
    </location>
</feature>
<feature type="region of interest" description="Disordered" evidence="2">
    <location>
        <begin position="524"/>
        <end position="555"/>
    </location>
</feature>
<dbReference type="EMBL" id="MLAK01000545">
    <property type="protein sequence ID" value="OHT13241.1"/>
    <property type="molecule type" value="Genomic_DNA"/>
</dbReference>
<feature type="compositionally biased region" description="Polar residues" evidence="2">
    <location>
        <begin position="650"/>
        <end position="668"/>
    </location>
</feature>
<evidence type="ECO:0000256" key="1">
    <source>
        <dbReference type="SAM" id="Coils"/>
    </source>
</evidence>
<feature type="compositionally biased region" description="Basic residues" evidence="2">
    <location>
        <begin position="525"/>
        <end position="534"/>
    </location>
</feature>
<evidence type="ECO:0000313" key="4">
    <source>
        <dbReference type="Proteomes" id="UP000179807"/>
    </source>
</evidence>
<dbReference type="VEuPathDB" id="TrichDB:TRFO_16687"/>
<keyword evidence="4" id="KW-1185">Reference proteome</keyword>
<feature type="coiled-coil region" evidence="1">
    <location>
        <begin position="438"/>
        <end position="465"/>
    </location>
</feature>
<evidence type="ECO:0000313" key="3">
    <source>
        <dbReference type="EMBL" id="OHT13241.1"/>
    </source>
</evidence>
<feature type="coiled-coil region" evidence="1">
    <location>
        <begin position="779"/>
        <end position="810"/>
    </location>
</feature>
<organism evidence="3 4">
    <name type="scientific">Tritrichomonas foetus</name>
    <dbReference type="NCBI Taxonomy" id="1144522"/>
    <lineage>
        <taxon>Eukaryota</taxon>
        <taxon>Metamonada</taxon>
        <taxon>Parabasalia</taxon>
        <taxon>Tritrichomonadida</taxon>
        <taxon>Tritrichomonadidae</taxon>
        <taxon>Tritrichomonas</taxon>
    </lineage>
</organism>
<protein>
    <submittedName>
        <fullName evidence="3">Uncharacterized protein</fullName>
    </submittedName>
</protein>
<feature type="coiled-coil region" evidence="1">
    <location>
        <begin position="16"/>
        <end position="169"/>
    </location>
</feature>
<dbReference type="AlphaFoldDB" id="A0A1J4KPK7"/>
<accession>A0A1J4KPK7</accession>
<evidence type="ECO:0000256" key="2">
    <source>
        <dbReference type="SAM" id="MobiDB-lite"/>
    </source>
</evidence>
<dbReference type="OrthoDB" id="6351660at2759"/>